<dbReference type="Proteomes" id="UP000603453">
    <property type="component" value="Unassembled WGS sequence"/>
</dbReference>
<comment type="caution">
    <text evidence="2">The sequence shown here is derived from an EMBL/GenBank/DDBJ whole genome shotgun (WGS) entry which is preliminary data.</text>
</comment>
<sequence length="166" mass="19639">MTLYTSELQEWIDWHGGEENLKLFMKSSRRRRSILSNVNYKESCKDIYINPFLPLAPLPSPPPLPPKKKKTKRHWIRSIIPPCILARLDAKKNKIHPIIEKDLPARYPLAVEKAIYRISHLRLDQPRPLRHHVVISNMLFQHTNLFLQQQQQQQQIQPPYTFSYSG</sequence>
<evidence type="ECO:0000313" key="2">
    <source>
        <dbReference type="EMBL" id="KAG2205396.1"/>
    </source>
</evidence>
<evidence type="ECO:0000313" key="3">
    <source>
        <dbReference type="Proteomes" id="UP000603453"/>
    </source>
</evidence>
<keyword evidence="3" id="KW-1185">Reference proteome</keyword>
<accession>A0A8H7R961</accession>
<evidence type="ECO:0000259" key="1">
    <source>
        <dbReference type="SMART" id="SM01327"/>
    </source>
</evidence>
<proteinExistence type="predicted"/>
<gene>
    <name evidence="2" type="ORF">INT47_007181</name>
</gene>
<organism evidence="2 3">
    <name type="scientific">Mucor saturninus</name>
    <dbReference type="NCBI Taxonomy" id="64648"/>
    <lineage>
        <taxon>Eukaryota</taxon>
        <taxon>Fungi</taxon>
        <taxon>Fungi incertae sedis</taxon>
        <taxon>Mucoromycota</taxon>
        <taxon>Mucoromycotina</taxon>
        <taxon>Mucoromycetes</taxon>
        <taxon>Mucorales</taxon>
        <taxon>Mucorineae</taxon>
        <taxon>Mucoraceae</taxon>
        <taxon>Mucor</taxon>
    </lineage>
</organism>
<dbReference type="InterPro" id="IPR013941">
    <property type="entry name" value="ZDS1_C"/>
</dbReference>
<dbReference type="OrthoDB" id="5589766at2759"/>
<dbReference type="EMBL" id="JAEPRD010000037">
    <property type="protein sequence ID" value="KAG2205396.1"/>
    <property type="molecule type" value="Genomic_DNA"/>
</dbReference>
<protein>
    <recommendedName>
        <fullName evidence="1">Protein Zds1 C-terminal domain-containing protein</fullName>
    </recommendedName>
</protein>
<dbReference type="AlphaFoldDB" id="A0A8H7R961"/>
<dbReference type="SMART" id="SM01327">
    <property type="entry name" value="Zds_C"/>
    <property type="match status" value="1"/>
</dbReference>
<reference evidence="2" key="1">
    <citation type="submission" date="2020-12" db="EMBL/GenBank/DDBJ databases">
        <title>Metabolic potential, ecology and presence of endohyphal bacteria is reflected in genomic diversity of Mucoromycotina.</title>
        <authorList>
            <person name="Muszewska A."/>
            <person name="Okrasinska A."/>
            <person name="Steczkiewicz K."/>
            <person name="Drgas O."/>
            <person name="Orlowska M."/>
            <person name="Perlinska-Lenart U."/>
            <person name="Aleksandrzak-Piekarczyk T."/>
            <person name="Szatraj K."/>
            <person name="Zielenkiewicz U."/>
            <person name="Pilsyk S."/>
            <person name="Malc E."/>
            <person name="Mieczkowski P."/>
            <person name="Kruszewska J.S."/>
            <person name="Biernat P."/>
            <person name="Pawlowska J."/>
        </authorList>
    </citation>
    <scope>NUCLEOTIDE SEQUENCE</scope>
    <source>
        <strain evidence="2">WA0000017839</strain>
    </source>
</reference>
<feature type="domain" description="Protein Zds1 C-terminal" evidence="1">
    <location>
        <begin position="94"/>
        <end position="147"/>
    </location>
</feature>
<dbReference type="Pfam" id="PF08632">
    <property type="entry name" value="Zds_C"/>
    <property type="match status" value="1"/>
</dbReference>
<name>A0A8H7R961_9FUNG</name>